<keyword evidence="4" id="KW-1185">Reference proteome</keyword>
<evidence type="ECO:0000313" key="4">
    <source>
        <dbReference type="Proteomes" id="UP001595921"/>
    </source>
</evidence>
<feature type="compositionally biased region" description="Acidic residues" evidence="1">
    <location>
        <begin position="140"/>
        <end position="149"/>
    </location>
</feature>
<dbReference type="Proteomes" id="UP001595921">
    <property type="component" value="Unassembled WGS sequence"/>
</dbReference>
<keyword evidence="2" id="KW-0472">Membrane</keyword>
<evidence type="ECO:0000256" key="2">
    <source>
        <dbReference type="SAM" id="Phobius"/>
    </source>
</evidence>
<dbReference type="AlphaFoldDB" id="A0ABD5P8T0"/>
<feature type="region of interest" description="Disordered" evidence="1">
    <location>
        <begin position="134"/>
        <end position="169"/>
    </location>
</feature>
<protein>
    <recommendedName>
        <fullName evidence="5">Major facilitator superfamily (MFS) profile domain-containing protein</fullName>
    </recommendedName>
</protein>
<reference evidence="3 4" key="1">
    <citation type="journal article" date="2019" name="Int. J. Syst. Evol. Microbiol.">
        <title>The Global Catalogue of Microorganisms (GCM) 10K type strain sequencing project: providing services to taxonomists for standard genome sequencing and annotation.</title>
        <authorList>
            <consortium name="The Broad Institute Genomics Platform"/>
            <consortium name="The Broad Institute Genome Sequencing Center for Infectious Disease"/>
            <person name="Wu L."/>
            <person name="Ma J."/>
        </authorList>
    </citation>
    <scope>NUCLEOTIDE SEQUENCE [LARGE SCALE GENOMIC DNA]</scope>
    <source>
        <strain evidence="3 4">CGMCC 1.12553</strain>
    </source>
</reference>
<feature type="transmembrane region" description="Helical" evidence="2">
    <location>
        <begin position="78"/>
        <end position="99"/>
    </location>
</feature>
<feature type="transmembrane region" description="Helical" evidence="2">
    <location>
        <begin position="44"/>
        <end position="71"/>
    </location>
</feature>
<dbReference type="EMBL" id="JBHSDS010000003">
    <property type="protein sequence ID" value="MFC4357115.1"/>
    <property type="molecule type" value="Genomic_DNA"/>
</dbReference>
<proteinExistence type="predicted"/>
<comment type="caution">
    <text evidence="3">The sequence shown here is derived from an EMBL/GenBank/DDBJ whole genome shotgun (WGS) entry which is preliminary data.</text>
</comment>
<organism evidence="3 4">
    <name type="scientific">Halobium salinum</name>
    <dbReference type="NCBI Taxonomy" id="1364940"/>
    <lineage>
        <taxon>Archaea</taxon>
        <taxon>Methanobacteriati</taxon>
        <taxon>Methanobacteriota</taxon>
        <taxon>Stenosarchaea group</taxon>
        <taxon>Halobacteria</taxon>
        <taxon>Halobacteriales</taxon>
        <taxon>Haloferacaceae</taxon>
        <taxon>Halobium</taxon>
    </lineage>
</organism>
<evidence type="ECO:0000256" key="1">
    <source>
        <dbReference type="SAM" id="MobiDB-lite"/>
    </source>
</evidence>
<accession>A0ABD5P8T0</accession>
<keyword evidence="2" id="KW-0812">Transmembrane</keyword>
<sequence>MTSSRVGLGLLNLLGGLLTAGIAVFFALGAYVVAVGTDAITLEFVLFAVALLTGLFGFAFAFVPAVVGWLARGVSDAFVARTSTAGLVFAGLSVFGVALGGLTATAVAVSAAVAALLAIPLALNVLVVRSAARRDAGGDDRDDDDDDGGGGDPLVESGTGAENGLRPSV</sequence>
<feature type="transmembrane region" description="Helical" evidence="2">
    <location>
        <begin position="105"/>
        <end position="127"/>
    </location>
</feature>
<name>A0ABD5P8T0_9EURY</name>
<evidence type="ECO:0008006" key="5">
    <source>
        <dbReference type="Google" id="ProtNLM"/>
    </source>
</evidence>
<keyword evidence="2" id="KW-1133">Transmembrane helix</keyword>
<evidence type="ECO:0000313" key="3">
    <source>
        <dbReference type="EMBL" id="MFC4357115.1"/>
    </source>
</evidence>
<gene>
    <name evidence="3" type="ORF">ACFO0N_04020</name>
</gene>
<dbReference type="RefSeq" id="WP_267622587.1">
    <property type="nucleotide sequence ID" value="NZ_JAODIW010000006.1"/>
</dbReference>
<feature type="transmembrane region" description="Helical" evidence="2">
    <location>
        <begin position="7"/>
        <end position="32"/>
    </location>
</feature>